<comment type="caution">
    <text evidence="2">The sequence shown here is derived from an EMBL/GenBank/DDBJ whole genome shotgun (WGS) entry which is preliminary data.</text>
</comment>
<dbReference type="PANTHER" id="PTHR35525:SF3">
    <property type="entry name" value="BLL6575 PROTEIN"/>
    <property type="match status" value="1"/>
</dbReference>
<gene>
    <name evidence="2" type="ORF">DMH04_08350</name>
</gene>
<dbReference type="RefSeq" id="WP_051793993.1">
    <property type="nucleotide sequence ID" value="NZ_QHKI01000004.1"/>
</dbReference>
<accession>A0A428ZKY6</accession>
<feature type="domain" description="Zinc finger CGNR" evidence="1">
    <location>
        <begin position="158"/>
        <end position="197"/>
    </location>
</feature>
<protein>
    <recommendedName>
        <fullName evidence="1">Zinc finger CGNR domain-containing protein</fullName>
    </recommendedName>
</protein>
<dbReference type="Proteomes" id="UP000287547">
    <property type="component" value="Unassembled WGS sequence"/>
</dbReference>
<dbReference type="Gene3D" id="1.10.3300.10">
    <property type="entry name" value="Jann2411-like domain"/>
    <property type="match status" value="1"/>
</dbReference>
<reference evidence="2 3" key="1">
    <citation type="submission" date="2018-05" db="EMBL/GenBank/DDBJ databases">
        <title>Evolution of GPA BGCs.</title>
        <authorList>
            <person name="Waglechner N."/>
            <person name="Wright G.D."/>
        </authorList>
    </citation>
    <scope>NUCLEOTIDE SEQUENCE [LARGE SCALE GENOMIC DNA]</scope>
    <source>
        <strain evidence="2 3">A82846</strain>
    </source>
</reference>
<dbReference type="Pfam" id="PF11706">
    <property type="entry name" value="zf-CGNR"/>
    <property type="match status" value="1"/>
</dbReference>
<dbReference type="InterPro" id="IPR023286">
    <property type="entry name" value="ABATE_dom_sf"/>
</dbReference>
<organism evidence="2 3">
    <name type="scientific">Kibdelosporangium aridum</name>
    <dbReference type="NCBI Taxonomy" id="2030"/>
    <lineage>
        <taxon>Bacteria</taxon>
        <taxon>Bacillati</taxon>
        <taxon>Actinomycetota</taxon>
        <taxon>Actinomycetes</taxon>
        <taxon>Pseudonocardiales</taxon>
        <taxon>Pseudonocardiaceae</taxon>
        <taxon>Kibdelosporangium</taxon>
    </lineage>
</organism>
<dbReference type="OrthoDB" id="3211108at2"/>
<dbReference type="InterPro" id="IPR021005">
    <property type="entry name" value="Znf_CGNR"/>
</dbReference>
<dbReference type="PANTHER" id="PTHR35525">
    <property type="entry name" value="BLL6575 PROTEIN"/>
    <property type="match status" value="1"/>
</dbReference>
<evidence type="ECO:0000313" key="2">
    <source>
        <dbReference type="EMBL" id="RSM88630.1"/>
    </source>
</evidence>
<sequence length="203" mass="21798">MVTLTTSEARSPWQEGHFIGGHPVLDLTNTVFDRLHPAEDGELLAAPADVLTWCVSAGLVDEVPSLPEASANGLVADVQAVREHVWAVFNAVARGEAVPTESFGALLERAGTGVRAGHVEQIDAGLDRVTADWTAPGVIPAFLALLAVHAVFALPAERVRACGRCGWLFLDSSRGGRRRWCSMSTCGNREKARRHRQVERAAS</sequence>
<evidence type="ECO:0000259" key="1">
    <source>
        <dbReference type="Pfam" id="PF11706"/>
    </source>
</evidence>
<evidence type="ECO:0000313" key="3">
    <source>
        <dbReference type="Proteomes" id="UP000287547"/>
    </source>
</evidence>
<dbReference type="SUPFAM" id="SSF160904">
    <property type="entry name" value="Jann2411-like"/>
    <property type="match status" value="1"/>
</dbReference>
<dbReference type="Pfam" id="PF07336">
    <property type="entry name" value="ABATE"/>
    <property type="match status" value="1"/>
</dbReference>
<dbReference type="AlphaFoldDB" id="A0A428ZKY6"/>
<dbReference type="InterPro" id="IPR010852">
    <property type="entry name" value="ABATE"/>
</dbReference>
<proteinExistence type="predicted"/>
<name>A0A428ZKY6_KIBAR</name>
<dbReference type="EMBL" id="QHKI01000004">
    <property type="protein sequence ID" value="RSM88630.1"/>
    <property type="molecule type" value="Genomic_DNA"/>
</dbReference>